<evidence type="ECO:0000256" key="6">
    <source>
        <dbReference type="HAMAP-Rule" id="MF_03056"/>
    </source>
</evidence>
<evidence type="ECO:0000256" key="8">
    <source>
        <dbReference type="SAM" id="MobiDB-lite"/>
    </source>
</evidence>
<dbReference type="SMART" id="SM00320">
    <property type="entry name" value="WD40"/>
    <property type="match status" value="2"/>
</dbReference>
<keyword evidence="4 6" id="KW-0677">Repeat</keyword>
<sequence length="417" mass="46712">MAALDVCGEWLISTCDKKLIAVHTKQSREPFVFDCSTAEAKPKCTESDKSDVGGSEETSSDRILAVAVSTSGKRVALTDDTKRLVLFQCEPSWQVISTRWVVRRGTSLVFTKDENEVWMADKSGDVYSFSVVEPQKTGDLKLGHLSMLLSMTLTPDSKYVITADRDEKIRVSHLKSPYNIQAFCLGHLEFVSSLLVPPGHPHWLLSGSGDGTVKLWEYESGRRVQTWDLKQLRDMPNSENEKKSAVSRIAGSPCGRHVAVQCERLPSVQLFAVDQEGEAHLVPSSRLTLSHCPLDLTFDPEGRLWVLLDSREMPFLMYTHTGGSWTPNSVSPELKRVTEALRPHWDALQISAGLESRFQHLYKVSFDNMASYRQKKQERLQQQNEHWDKKRGPGNVQQSNGASKKAKGDKPVAQASK</sequence>
<reference evidence="9" key="4">
    <citation type="submission" date="2025-09" db="UniProtKB">
        <authorList>
            <consortium name="Ensembl"/>
        </authorList>
    </citation>
    <scope>IDENTIFICATION</scope>
</reference>
<evidence type="ECO:0000256" key="7">
    <source>
        <dbReference type="PROSITE-ProRule" id="PRU00221"/>
    </source>
</evidence>
<dbReference type="GeneID" id="105018800"/>
<dbReference type="KEGG" id="els:105018800"/>
<dbReference type="SUPFAM" id="SSF50978">
    <property type="entry name" value="WD40 repeat-like"/>
    <property type="match status" value="1"/>
</dbReference>
<dbReference type="PROSITE" id="PS50294">
    <property type="entry name" value="WD_REPEATS_REGION"/>
    <property type="match status" value="1"/>
</dbReference>
<reference evidence="9" key="2">
    <citation type="submission" date="2020-02" db="EMBL/GenBank/DDBJ databases">
        <title>Esox lucius (northern pike) genome, fEsoLuc1, primary haplotype.</title>
        <authorList>
            <person name="Myers G."/>
            <person name="Karagic N."/>
            <person name="Meyer A."/>
            <person name="Pippel M."/>
            <person name="Reichard M."/>
            <person name="Winkler S."/>
            <person name="Tracey A."/>
            <person name="Sims Y."/>
            <person name="Howe K."/>
            <person name="Rhie A."/>
            <person name="Formenti G."/>
            <person name="Durbin R."/>
            <person name="Fedrigo O."/>
            <person name="Jarvis E.D."/>
        </authorList>
    </citation>
    <scope>NUCLEOTIDE SEQUENCE [LARGE SCALE GENOMIC DNA]</scope>
</reference>
<dbReference type="InterPro" id="IPR036322">
    <property type="entry name" value="WD40_repeat_dom_sf"/>
</dbReference>
<keyword evidence="2 6" id="KW-0853">WD repeat</keyword>
<dbReference type="InParanoid" id="A0A3P8YJX2"/>
<keyword evidence="3 6" id="KW-0819">tRNA processing</keyword>
<evidence type="ECO:0000313" key="10">
    <source>
        <dbReference type="Proteomes" id="UP000265140"/>
    </source>
</evidence>
<keyword evidence="5 6" id="KW-0539">Nucleus</keyword>
<dbReference type="GO" id="GO:0005829">
    <property type="term" value="C:cytosol"/>
    <property type="evidence" value="ECO:0007669"/>
    <property type="project" value="TreeGrafter"/>
</dbReference>
<dbReference type="Proteomes" id="UP000265140">
    <property type="component" value="Chromosome 20"/>
</dbReference>
<dbReference type="PANTHER" id="PTHR16288:SF0">
    <property type="entry name" value="TRNA (GUANINE-N(7)-)-METHYLTRANSFERASE NON-CATALYTIC SUBUNIT WDR4"/>
    <property type="match status" value="1"/>
</dbReference>
<dbReference type="GeneTree" id="ENSGT00390000012174"/>
<evidence type="ECO:0008006" key="11">
    <source>
        <dbReference type="Google" id="ProtNLM"/>
    </source>
</evidence>
<dbReference type="Gene3D" id="2.130.10.10">
    <property type="entry name" value="YVTN repeat-like/Quinoprotein amine dehydrogenase"/>
    <property type="match status" value="1"/>
</dbReference>
<dbReference type="Pfam" id="PF00400">
    <property type="entry name" value="WD40"/>
    <property type="match status" value="1"/>
</dbReference>
<feature type="region of interest" description="Disordered" evidence="8">
    <location>
        <begin position="374"/>
        <end position="417"/>
    </location>
</feature>
<name>A0A3P8YJX2_ESOLU</name>
<dbReference type="Bgee" id="ENSELUG00000016049">
    <property type="expression patterns" value="Expressed in ovary and 14 other cell types or tissues"/>
</dbReference>
<comment type="function">
    <text evidence="6">Required for the formation of N(7)-methylguanine at position 46 (m7G46) in tRNA. In the complex, it is required to stabilize and induce conformational changes of the catalytic subunit.</text>
</comment>
<comment type="subcellular location">
    <subcellularLocation>
        <location evidence="1 6">Nucleus</location>
    </subcellularLocation>
</comment>
<evidence type="ECO:0000256" key="3">
    <source>
        <dbReference type="ARBA" id="ARBA00022694"/>
    </source>
</evidence>
<dbReference type="InterPro" id="IPR028884">
    <property type="entry name" value="Trm82"/>
</dbReference>
<keyword evidence="10" id="KW-1185">Reference proteome</keyword>
<dbReference type="PROSITE" id="PS50082">
    <property type="entry name" value="WD_REPEATS_2"/>
    <property type="match status" value="1"/>
</dbReference>
<dbReference type="InterPro" id="IPR015943">
    <property type="entry name" value="WD40/YVTN_repeat-like_dom_sf"/>
</dbReference>
<reference evidence="9" key="3">
    <citation type="submission" date="2025-08" db="UniProtKB">
        <authorList>
            <consortium name="Ensembl"/>
        </authorList>
    </citation>
    <scope>IDENTIFICATION</scope>
</reference>
<gene>
    <name evidence="9" type="primary">WDR4</name>
</gene>
<comment type="pathway">
    <text evidence="6">tRNA modification; N(7)-methylguanine-tRNA biosynthesis.</text>
</comment>
<organism evidence="9 10">
    <name type="scientific">Esox lucius</name>
    <name type="common">Northern pike</name>
    <dbReference type="NCBI Taxonomy" id="8010"/>
    <lineage>
        <taxon>Eukaryota</taxon>
        <taxon>Metazoa</taxon>
        <taxon>Chordata</taxon>
        <taxon>Craniata</taxon>
        <taxon>Vertebrata</taxon>
        <taxon>Euteleostomi</taxon>
        <taxon>Actinopterygii</taxon>
        <taxon>Neopterygii</taxon>
        <taxon>Teleostei</taxon>
        <taxon>Protacanthopterygii</taxon>
        <taxon>Esociformes</taxon>
        <taxon>Esocidae</taxon>
        <taxon>Esox</taxon>
    </lineage>
</organism>
<dbReference type="RefSeq" id="XP_012994654.3">
    <property type="nucleotide sequence ID" value="XM_013139200.4"/>
</dbReference>
<dbReference type="GO" id="GO:0043527">
    <property type="term" value="C:tRNA methyltransferase complex"/>
    <property type="evidence" value="ECO:0007669"/>
    <property type="project" value="TreeGrafter"/>
</dbReference>
<dbReference type="STRING" id="8010.ENSELUP00000016215"/>
<dbReference type="FunCoup" id="A0A3P8YJX2">
    <property type="interactions" value="936"/>
</dbReference>
<evidence type="ECO:0000256" key="4">
    <source>
        <dbReference type="ARBA" id="ARBA00022737"/>
    </source>
</evidence>
<feature type="repeat" description="WD" evidence="7">
    <location>
        <begin position="184"/>
        <end position="226"/>
    </location>
</feature>
<dbReference type="OMA" id="DCIPVVY"/>
<dbReference type="AlphaFoldDB" id="A0A3P8YJX2"/>
<feature type="compositionally biased region" description="Basic and acidic residues" evidence="8">
    <location>
        <begin position="375"/>
        <end position="391"/>
    </location>
</feature>
<evidence type="ECO:0000256" key="5">
    <source>
        <dbReference type="ARBA" id="ARBA00023242"/>
    </source>
</evidence>
<dbReference type="CTD" id="10785"/>
<dbReference type="GO" id="GO:0106004">
    <property type="term" value="P:tRNA (guanine-N7)-methylation"/>
    <property type="evidence" value="ECO:0007669"/>
    <property type="project" value="UniProtKB-UniRule"/>
</dbReference>
<evidence type="ECO:0000256" key="1">
    <source>
        <dbReference type="ARBA" id="ARBA00004123"/>
    </source>
</evidence>
<reference evidence="10" key="1">
    <citation type="journal article" date="2014" name="PLoS ONE">
        <title>The genome and linkage map of the northern pike (Esox lucius): conserved synteny revealed between the salmonid sister group and the Neoteleostei.</title>
        <authorList>
            <person name="Rondeau E.B."/>
            <person name="Minkley D.R."/>
            <person name="Leong J.S."/>
            <person name="Messmer A.M."/>
            <person name="Jantzen J.R."/>
            <person name="von Schalburg K.R."/>
            <person name="Lemon C."/>
            <person name="Bird N.H."/>
            <person name="Koop B.F."/>
        </authorList>
    </citation>
    <scope>NUCLEOTIDE SEQUENCE</scope>
</reference>
<dbReference type="InterPro" id="IPR001680">
    <property type="entry name" value="WD40_rpt"/>
</dbReference>
<dbReference type="PANTHER" id="PTHR16288">
    <property type="entry name" value="WD40 REPEAT PROTEIN 4"/>
    <property type="match status" value="1"/>
</dbReference>
<proteinExistence type="inferred from homology"/>
<dbReference type="UniPathway" id="UPA00989"/>
<evidence type="ECO:0000313" key="9">
    <source>
        <dbReference type="Ensembl" id="ENSELUP00000016215.3"/>
    </source>
</evidence>
<protein>
    <recommendedName>
        <fullName evidence="11">WD repeat-containing protein 4</fullName>
    </recommendedName>
</protein>
<dbReference type="GO" id="GO:0005634">
    <property type="term" value="C:nucleus"/>
    <property type="evidence" value="ECO:0007669"/>
    <property type="project" value="UniProtKB-SubCell"/>
</dbReference>
<comment type="similarity">
    <text evidence="6">Belongs to the WD repeat TRM82 family.</text>
</comment>
<accession>A0A3P8YJX2</accession>
<evidence type="ECO:0000256" key="2">
    <source>
        <dbReference type="ARBA" id="ARBA00022574"/>
    </source>
</evidence>
<dbReference type="HAMAP" id="MF_03056">
    <property type="entry name" value="TRM82"/>
    <property type="match status" value="1"/>
</dbReference>
<dbReference type="Ensembl" id="ENSELUT00000039678.3">
    <property type="protein sequence ID" value="ENSELUP00000016215.3"/>
    <property type="gene ID" value="ENSELUG00000016049.3"/>
</dbReference>